<evidence type="ECO:0000313" key="2">
    <source>
        <dbReference type="EMBL" id="SCB28997.1"/>
    </source>
</evidence>
<dbReference type="Proteomes" id="UP000199205">
    <property type="component" value="Unassembled WGS sequence"/>
</dbReference>
<protein>
    <submittedName>
        <fullName evidence="2">Uncharacterized protein</fullName>
    </submittedName>
</protein>
<reference evidence="3" key="1">
    <citation type="submission" date="2016-08" db="EMBL/GenBank/DDBJ databases">
        <authorList>
            <person name="Varghese N."/>
            <person name="Submissions Spin"/>
        </authorList>
    </citation>
    <scope>NUCLEOTIDE SEQUENCE [LARGE SCALE GENOMIC DNA]</scope>
    <source>
        <strain evidence="3">P1-7</strain>
    </source>
</reference>
<name>A0A1C3VN13_9HYPH</name>
<keyword evidence="1" id="KW-0472">Membrane</keyword>
<feature type="transmembrane region" description="Helical" evidence="1">
    <location>
        <begin position="12"/>
        <end position="32"/>
    </location>
</feature>
<dbReference type="EMBL" id="FMAF01000005">
    <property type="protein sequence ID" value="SCB28997.1"/>
    <property type="molecule type" value="Genomic_DNA"/>
</dbReference>
<evidence type="ECO:0000313" key="3">
    <source>
        <dbReference type="Proteomes" id="UP000199205"/>
    </source>
</evidence>
<proteinExistence type="predicted"/>
<evidence type="ECO:0000256" key="1">
    <source>
        <dbReference type="SAM" id="Phobius"/>
    </source>
</evidence>
<sequence length="84" mass="9196">MEEAPRRKRSLGRALFAALVAIVVVIGGRWYAYVAYADDPFDEVGIGLNTMMPGPIRDKGCEMLKARFEHKTLPPAGCGVNGSW</sequence>
<dbReference type="OrthoDB" id="8478544at2"/>
<dbReference type="AlphaFoldDB" id="A0A1C3VN13"/>
<gene>
    <name evidence="2" type="ORF">GA0061101_105559</name>
</gene>
<dbReference type="RefSeq" id="WP_092573837.1">
    <property type="nucleotide sequence ID" value="NZ_FMAF01000005.1"/>
</dbReference>
<keyword evidence="1" id="KW-1133">Transmembrane helix</keyword>
<organism evidence="2 3">
    <name type="scientific">Rhizobium lusitanum</name>
    <dbReference type="NCBI Taxonomy" id="293958"/>
    <lineage>
        <taxon>Bacteria</taxon>
        <taxon>Pseudomonadati</taxon>
        <taxon>Pseudomonadota</taxon>
        <taxon>Alphaproteobacteria</taxon>
        <taxon>Hyphomicrobiales</taxon>
        <taxon>Rhizobiaceae</taxon>
        <taxon>Rhizobium/Agrobacterium group</taxon>
        <taxon>Rhizobium</taxon>
    </lineage>
</organism>
<accession>A0A1C3VN13</accession>
<keyword evidence="1" id="KW-0812">Transmembrane</keyword>